<dbReference type="PROSITE" id="PS00678">
    <property type="entry name" value="WD_REPEATS_1"/>
    <property type="match status" value="1"/>
</dbReference>
<dbReference type="EMBL" id="BAAALN010000005">
    <property type="protein sequence ID" value="GAA1236322.1"/>
    <property type="molecule type" value="Genomic_DNA"/>
</dbReference>
<dbReference type="Gene3D" id="2.130.10.10">
    <property type="entry name" value="YVTN repeat-like/Quinoprotein amine dehydrogenase"/>
    <property type="match status" value="3"/>
</dbReference>
<name>A0ABP4GTR1_9PSEU</name>
<keyword evidence="6 10" id="KW-0547">Nucleotide-binding</keyword>
<dbReference type="SUPFAM" id="SSF56112">
    <property type="entry name" value="Protein kinase-like (PK-like)"/>
    <property type="match status" value="1"/>
</dbReference>
<evidence type="ECO:0000256" key="5">
    <source>
        <dbReference type="ARBA" id="ARBA00022737"/>
    </source>
</evidence>
<evidence type="ECO:0000313" key="14">
    <source>
        <dbReference type="Proteomes" id="UP001500653"/>
    </source>
</evidence>
<keyword evidence="7" id="KW-0418">Kinase</keyword>
<evidence type="ECO:0000256" key="9">
    <source>
        <dbReference type="PROSITE-ProRule" id="PRU00221"/>
    </source>
</evidence>
<dbReference type="InterPro" id="IPR019775">
    <property type="entry name" value="WD40_repeat_CS"/>
</dbReference>
<comment type="caution">
    <text evidence="13">The sequence shown here is derived from an EMBL/GenBank/DDBJ whole genome shotgun (WGS) entry which is preliminary data.</text>
</comment>
<keyword evidence="14" id="KW-1185">Reference proteome</keyword>
<dbReference type="InterPro" id="IPR015943">
    <property type="entry name" value="WD40/YVTN_repeat-like_dom_sf"/>
</dbReference>
<feature type="binding site" evidence="10">
    <location>
        <position position="39"/>
    </location>
    <ligand>
        <name>ATP</name>
        <dbReference type="ChEBI" id="CHEBI:30616"/>
    </ligand>
</feature>
<dbReference type="InterPro" id="IPR049052">
    <property type="entry name" value="nSTAND1"/>
</dbReference>
<evidence type="ECO:0000256" key="11">
    <source>
        <dbReference type="SAM" id="MobiDB-lite"/>
    </source>
</evidence>
<dbReference type="InterPro" id="IPR027417">
    <property type="entry name" value="P-loop_NTPase"/>
</dbReference>
<dbReference type="SMART" id="SM00220">
    <property type="entry name" value="S_TKc"/>
    <property type="match status" value="1"/>
</dbReference>
<feature type="compositionally biased region" description="Low complexity" evidence="11">
    <location>
        <begin position="315"/>
        <end position="335"/>
    </location>
</feature>
<dbReference type="PROSITE" id="PS00108">
    <property type="entry name" value="PROTEIN_KINASE_ST"/>
    <property type="match status" value="1"/>
</dbReference>
<dbReference type="CDD" id="cd14014">
    <property type="entry name" value="STKc_PknB_like"/>
    <property type="match status" value="1"/>
</dbReference>
<dbReference type="PANTHER" id="PTHR43289:SF6">
    <property type="entry name" value="SERINE_THREONINE-PROTEIN KINASE NEKL-3"/>
    <property type="match status" value="1"/>
</dbReference>
<dbReference type="InterPro" id="IPR008271">
    <property type="entry name" value="Ser/Thr_kinase_AS"/>
</dbReference>
<dbReference type="RefSeq" id="WP_253863227.1">
    <property type="nucleotide sequence ID" value="NZ_JAMTCQ010000009.1"/>
</dbReference>
<feature type="compositionally biased region" description="Basic and acidic residues" evidence="11">
    <location>
        <begin position="273"/>
        <end position="283"/>
    </location>
</feature>
<keyword evidence="5" id="KW-0677">Repeat</keyword>
<evidence type="ECO:0000256" key="8">
    <source>
        <dbReference type="ARBA" id="ARBA00022840"/>
    </source>
</evidence>
<keyword evidence="8 10" id="KW-0067">ATP-binding</keyword>
<proteinExistence type="predicted"/>
<dbReference type="Pfam" id="PF00400">
    <property type="entry name" value="WD40"/>
    <property type="match status" value="3"/>
</dbReference>
<dbReference type="InterPro" id="IPR000719">
    <property type="entry name" value="Prot_kinase_dom"/>
</dbReference>
<dbReference type="SMART" id="SM00320">
    <property type="entry name" value="WD40"/>
    <property type="match status" value="8"/>
</dbReference>
<dbReference type="PROSITE" id="PS50082">
    <property type="entry name" value="WD_REPEATS_2"/>
    <property type="match status" value="3"/>
</dbReference>
<feature type="region of interest" description="Disordered" evidence="11">
    <location>
        <begin position="1081"/>
        <end position="1101"/>
    </location>
</feature>
<evidence type="ECO:0000256" key="7">
    <source>
        <dbReference type="ARBA" id="ARBA00022777"/>
    </source>
</evidence>
<dbReference type="SUPFAM" id="SSF52540">
    <property type="entry name" value="P-loop containing nucleoside triphosphate hydrolases"/>
    <property type="match status" value="1"/>
</dbReference>
<evidence type="ECO:0000259" key="12">
    <source>
        <dbReference type="PROSITE" id="PS50011"/>
    </source>
</evidence>
<dbReference type="InterPro" id="IPR017441">
    <property type="entry name" value="Protein_kinase_ATP_BS"/>
</dbReference>
<accession>A0ABP4GTR1</accession>
<dbReference type="Pfam" id="PF20703">
    <property type="entry name" value="nSTAND1"/>
    <property type="match status" value="1"/>
</dbReference>
<evidence type="ECO:0000256" key="4">
    <source>
        <dbReference type="ARBA" id="ARBA00022679"/>
    </source>
</evidence>
<evidence type="ECO:0000256" key="1">
    <source>
        <dbReference type="ARBA" id="ARBA00012513"/>
    </source>
</evidence>
<feature type="repeat" description="WD" evidence="9">
    <location>
        <begin position="1475"/>
        <end position="1516"/>
    </location>
</feature>
<dbReference type="SUPFAM" id="SSF50998">
    <property type="entry name" value="Quinoprotein alcohol dehydrogenase-like"/>
    <property type="match status" value="1"/>
</dbReference>
<evidence type="ECO:0000256" key="2">
    <source>
        <dbReference type="ARBA" id="ARBA00022527"/>
    </source>
</evidence>
<protein>
    <recommendedName>
        <fullName evidence="1">non-specific serine/threonine protein kinase</fullName>
        <ecNumber evidence="1">2.7.11.1</ecNumber>
    </recommendedName>
</protein>
<organism evidence="13 14">
    <name type="scientific">Prauserella halophila</name>
    <dbReference type="NCBI Taxonomy" id="185641"/>
    <lineage>
        <taxon>Bacteria</taxon>
        <taxon>Bacillati</taxon>
        <taxon>Actinomycetota</taxon>
        <taxon>Actinomycetes</taxon>
        <taxon>Pseudonocardiales</taxon>
        <taxon>Pseudonocardiaceae</taxon>
        <taxon>Prauserella</taxon>
    </lineage>
</organism>
<dbReference type="Gene3D" id="1.10.510.10">
    <property type="entry name" value="Transferase(Phosphotransferase) domain 1"/>
    <property type="match status" value="1"/>
</dbReference>
<evidence type="ECO:0000256" key="10">
    <source>
        <dbReference type="PROSITE-ProRule" id="PRU10141"/>
    </source>
</evidence>
<dbReference type="Pfam" id="PF00069">
    <property type="entry name" value="Pkinase"/>
    <property type="match status" value="1"/>
</dbReference>
<evidence type="ECO:0000256" key="3">
    <source>
        <dbReference type="ARBA" id="ARBA00022574"/>
    </source>
</evidence>
<gene>
    <name evidence="13" type="ORF">GCM10009676_20640</name>
</gene>
<feature type="repeat" description="WD" evidence="9">
    <location>
        <begin position="907"/>
        <end position="948"/>
    </location>
</feature>
<keyword evidence="3 9" id="KW-0853">WD repeat</keyword>
<dbReference type="Gene3D" id="3.30.200.20">
    <property type="entry name" value="Phosphorylase Kinase, domain 1"/>
    <property type="match status" value="1"/>
</dbReference>
<keyword evidence="4" id="KW-0808">Transferase</keyword>
<evidence type="ECO:0000313" key="13">
    <source>
        <dbReference type="EMBL" id="GAA1236322.1"/>
    </source>
</evidence>
<keyword evidence="2" id="KW-0723">Serine/threonine-protein kinase</keyword>
<feature type="domain" description="Protein kinase" evidence="12">
    <location>
        <begin position="10"/>
        <end position="270"/>
    </location>
</feature>
<feature type="region of interest" description="Disordered" evidence="11">
    <location>
        <begin position="1327"/>
        <end position="1365"/>
    </location>
</feature>
<dbReference type="InterPro" id="IPR011047">
    <property type="entry name" value="Quinoprotein_ADH-like_sf"/>
</dbReference>
<dbReference type="InterPro" id="IPR001680">
    <property type="entry name" value="WD40_rpt"/>
</dbReference>
<feature type="region of interest" description="Disordered" evidence="11">
    <location>
        <begin position="307"/>
        <end position="343"/>
    </location>
</feature>
<feature type="repeat" description="WD" evidence="9">
    <location>
        <begin position="1431"/>
        <end position="1473"/>
    </location>
</feature>
<dbReference type="PANTHER" id="PTHR43289">
    <property type="entry name" value="MITOGEN-ACTIVATED PROTEIN KINASE KINASE KINASE 20-RELATED"/>
    <property type="match status" value="1"/>
</dbReference>
<dbReference type="EC" id="2.7.11.1" evidence="1"/>
<dbReference type="PROSITE" id="PS50011">
    <property type="entry name" value="PROTEIN_KINASE_DOM"/>
    <property type="match status" value="1"/>
</dbReference>
<sequence length="1534" mass="159113">MHVELFGGRYRIGELLGRGGMGEVYRAVDTVTDRPVALKLLAESAGEHHAARLRREAALAARPADPHIVEVYDTGEDDDGRLYVAMRLVEGSDLRRLLAGGPLEPRRALRLLSRVATALDSAHAAGVVHRDVKPSNILLGPDDDAQLADFGIARQLESDDSRLTRTGSYVGSLDYIAPEQLRGHDVTAAADIYSLACVLYECLTGKVPFPADDPAEKLAAQLNDPPAAPSVFDPAIPPAIDMIVAAGMDKDPSRRFASAGELLTAAAAALAEEEPHQQARDAEVTAPGGAANPAREALMRAIVTVSARRGPSAPDTAGAAATGADATAGATATGAGDDEPTVDRAGEECPYPGLRSFGTGEAAWFHGRDAEITDLLVRLTACGPGSGPLVVVGASGAGKSSLLRAGLFPVLDEERVPWQRVVLTPGQQPVDTLAVRMAAVTGADPVALAASIRQHPESFGAHCAEAASGAAPPMIVVDQFEQLFTDGADHDEQAAFATALASARPAVVLLAVRADHVPDCIALEPLRGGLDQPFVVGPLGIAGLRQAITAPARDSGLEVEAGLVDRLIADAGGRDGSPGEHGVLPRLAHALRETWHNRSGGSLTLAGYQATGGVDRAVAVSADRLYQRLDAHRAEALRTTLLHLVTVLPDGGLARCRADRAELDEHALSELVAARLAEIDADGVRLSHDALLTAWPRLREWVESERQDILLRQRLDDAAANWRDGEQDRGDLYRGARLATALEWADGRELTENQRAFLQASRHEQQRSTRRLRGVVAGLAGLLVVALVASALAVSGWNDADRQAQLSSSRQLAAESRAQSEWDPVGARRAALRAWQSAPTAEARGALLSADALPRVGGFDSGLDPATAVDVSADGERIAVAGTGGESDAAEVVVRDTTSGEQTTLDTELGSDTVRSVRFSPDGSMLAVAAFGDGVRVWNVASGRVITPILSMAGQVIGPIAWQPDGSGLVAQAVGETARIGVWDPRTGQHRRWLAEPAGVSAYSLAYDGSRLAVGRIDGSAGLWDTDEGERISGSTAHGDAAGDAASGIPVVVALSDELLATASQYDNAIRLYDRTDGSTAGRITDRTRSSDDAAQGPSVMTFSGDGTGLLTATGGRVIVWDPVERTRLGELAGGTGGGTTGGMTVAGLAVTADAATTVAVRIGGGVVDWRRSTPWYEAPRGAVLDVAFDPVGSEATAVDGTGEVHTWDRRTGRAAGDPRTLDSAGRAVAYAPDGTRVVADAYGTLTVTPPDGEQQTLTLGRHWFRGELAISPDGSLLAAASEHPGGPNKPGRVHVWDLGSLEPVAVLELDAGSASALTFGPDGTRLSAVSSSSALPGESGDSGSEGGDADGGAENDGKENGGAETGVTLTTWRASDFAAQADPVPAHTASIEDDVVDAVYAPDGENIVAASVTGRIQIRDAIDGTVRREFGTHPSAVRALALSPDGSTVATATTDDSAVRLWNLDDGELGARLTSGRGFEINALTFSPDGSMLARAGTDAAVAVWRVDAEAAAGRICRSLVESGSADDLDCDD</sequence>
<reference evidence="14" key="1">
    <citation type="journal article" date="2019" name="Int. J. Syst. Evol. Microbiol.">
        <title>The Global Catalogue of Microorganisms (GCM) 10K type strain sequencing project: providing services to taxonomists for standard genome sequencing and annotation.</title>
        <authorList>
            <consortium name="The Broad Institute Genomics Platform"/>
            <consortium name="The Broad Institute Genome Sequencing Center for Infectious Disease"/>
            <person name="Wu L."/>
            <person name="Ma J."/>
        </authorList>
    </citation>
    <scope>NUCLEOTIDE SEQUENCE [LARGE SCALE GENOMIC DNA]</scope>
    <source>
        <strain evidence="14">JCM 13023</strain>
    </source>
</reference>
<dbReference type="PROSITE" id="PS00107">
    <property type="entry name" value="PROTEIN_KINASE_ATP"/>
    <property type="match status" value="1"/>
</dbReference>
<evidence type="ECO:0000256" key="6">
    <source>
        <dbReference type="ARBA" id="ARBA00022741"/>
    </source>
</evidence>
<dbReference type="SUPFAM" id="SSF82171">
    <property type="entry name" value="DPP6 N-terminal domain-like"/>
    <property type="match status" value="1"/>
</dbReference>
<dbReference type="InterPro" id="IPR011009">
    <property type="entry name" value="Kinase-like_dom_sf"/>
</dbReference>
<dbReference type="Proteomes" id="UP001500653">
    <property type="component" value="Unassembled WGS sequence"/>
</dbReference>
<feature type="region of interest" description="Disordered" evidence="11">
    <location>
        <begin position="271"/>
        <end position="293"/>
    </location>
</feature>
<dbReference type="PROSITE" id="PS50294">
    <property type="entry name" value="WD_REPEATS_REGION"/>
    <property type="match status" value="2"/>
</dbReference>